<gene>
    <name evidence="5" type="ORF">P0Y55_16860</name>
</gene>
<dbReference type="SUPFAM" id="SSF53822">
    <property type="entry name" value="Periplasmic binding protein-like I"/>
    <property type="match status" value="1"/>
</dbReference>
<evidence type="ECO:0000256" key="2">
    <source>
        <dbReference type="ARBA" id="ARBA00007639"/>
    </source>
</evidence>
<dbReference type="GO" id="GO:0030246">
    <property type="term" value="F:carbohydrate binding"/>
    <property type="evidence" value="ECO:0007669"/>
    <property type="project" value="TreeGrafter"/>
</dbReference>
<dbReference type="InterPro" id="IPR028082">
    <property type="entry name" value="Peripla_BP_I"/>
</dbReference>
<feature type="domain" description="Periplasmic binding protein" evidence="4">
    <location>
        <begin position="58"/>
        <end position="307"/>
    </location>
</feature>
<feature type="chain" id="PRO_5041724829" evidence="3">
    <location>
        <begin position="31"/>
        <end position="325"/>
    </location>
</feature>
<name>A0AA95EVI9_9BACL</name>
<keyword evidence="3" id="KW-0732">Signal</keyword>
<accession>A0AA95EVI9</accession>
<dbReference type="Gene3D" id="3.40.50.2300">
    <property type="match status" value="2"/>
</dbReference>
<dbReference type="PANTHER" id="PTHR30036">
    <property type="entry name" value="D-XYLOSE-BINDING PERIPLASMIC PROTEIN"/>
    <property type="match status" value="1"/>
</dbReference>
<protein>
    <submittedName>
        <fullName evidence="5">Substrate-binding domain-containing protein</fullName>
    </submittedName>
</protein>
<evidence type="ECO:0000313" key="6">
    <source>
        <dbReference type="Proteomes" id="UP001178662"/>
    </source>
</evidence>
<evidence type="ECO:0000313" key="5">
    <source>
        <dbReference type="EMBL" id="WEK54208.1"/>
    </source>
</evidence>
<sequence length="325" mass="36255">MISQRRRYKDYMLYKFILIFSLFSSTLACSSPTSNTQLPVQSHTETDPLSPELTFGIIYPMAHSFYEVVTENAEEVAKVSGIELIVKAPDEANLEQQIRIMETLIRQNVDGIAIDPIDSVALTPYINKAINAGIPVICFESDSPASHRLSFIGADNLQSGTRMGEAINQLLKGRGMVLVETGMERVESLSERLEGFLNYINNKTDIDVLEVRYNEGNKERALLQLEQMIDDHPHFDAFVALDFISGSGSVLVWKAKGLNRYALTLGMMPELKEAIRNGQITIALSQNEGLWGELIVKYLLQAHNGKEIPEFVDTGISLVDLEALK</sequence>
<reference evidence="5" key="1">
    <citation type="submission" date="2023-03" db="EMBL/GenBank/DDBJ databases">
        <title>Andean soil-derived lignocellulolytic bacterial consortium as a source of novel taxa and putative plastic-active enzymes.</title>
        <authorList>
            <person name="Diaz-Garcia L."/>
            <person name="Chuvochina M."/>
            <person name="Feuerriegel G."/>
            <person name="Bunk B."/>
            <person name="Sproer C."/>
            <person name="Streit W.R."/>
            <person name="Rodriguez L.M."/>
            <person name="Overmann J."/>
            <person name="Jimenez D.J."/>
        </authorList>
    </citation>
    <scope>NUCLEOTIDE SEQUENCE</scope>
    <source>
        <strain evidence="5">MAG 2441</strain>
    </source>
</reference>
<dbReference type="PANTHER" id="PTHR30036:SF7">
    <property type="entry name" value="ABC TRANSPORTER PERIPLASMIC-BINDING PROTEIN YPHF"/>
    <property type="match status" value="1"/>
</dbReference>
<dbReference type="EMBL" id="CP119317">
    <property type="protein sequence ID" value="WEK54208.1"/>
    <property type="molecule type" value="Genomic_DNA"/>
</dbReference>
<feature type="signal peptide" evidence="3">
    <location>
        <begin position="1"/>
        <end position="30"/>
    </location>
</feature>
<proteinExistence type="inferred from homology"/>
<dbReference type="Pfam" id="PF13407">
    <property type="entry name" value="Peripla_BP_4"/>
    <property type="match status" value="1"/>
</dbReference>
<comment type="similarity">
    <text evidence="2">Belongs to the bacterial solute-binding protein 2 family.</text>
</comment>
<dbReference type="InterPro" id="IPR025997">
    <property type="entry name" value="SBP_2_dom"/>
</dbReference>
<dbReference type="Proteomes" id="UP001178662">
    <property type="component" value="Chromosome"/>
</dbReference>
<organism evidence="5 6">
    <name type="scientific">Candidatus Cohnella colombiensis</name>
    <dbReference type="NCBI Taxonomy" id="3121368"/>
    <lineage>
        <taxon>Bacteria</taxon>
        <taxon>Bacillati</taxon>
        <taxon>Bacillota</taxon>
        <taxon>Bacilli</taxon>
        <taxon>Bacillales</taxon>
        <taxon>Paenibacillaceae</taxon>
        <taxon>Cohnella</taxon>
    </lineage>
</organism>
<evidence type="ECO:0000256" key="3">
    <source>
        <dbReference type="SAM" id="SignalP"/>
    </source>
</evidence>
<keyword evidence="6" id="KW-1185">Reference proteome</keyword>
<dbReference type="GO" id="GO:0030288">
    <property type="term" value="C:outer membrane-bounded periplasmic space"/>
    <property type="evidence" value="ECO:0007669"/>
    <property type="project" value="TreeGrafter"/>
</dbReference>
<dbReference type="AlphaFoldDB" id="A0AA95EVI9"/>
<dbReference type="InterPro" id="IPR050555">
    <property type="entry name" value="Bact_Solute-Bind_Prot2"/>
</dbReference>
<evidence type="ECO:0000256" key="1">
    <source>
        <dbReference type="ARBA" id="ARBA00004196"/>
    </source>
</evidence>
<dbReference type="PROSITE" id="PS51257">
    <property type="entry name" value="PROKAR_LIPOPROTEIN"/>
    <property type="match status" value="1"/>
</dbReference>
<evidence type="ECO:0000259" key="4">
    <source>
        <dbReference type="Pfam" id="PF13407"/>
    </source>
</evidence>
<comment type="subcellular location">
    <subcellularLocation>
        <location evidence="1">Cell envelope</location>
    </subcellularLocation>
</comment>